<dbReference type="HAMAP" id="MF_01172">
    <property type="entry name" value="AstB"/>
    <property type="match status" value="1"/>
</dbReference>
<comment type="pathway">
    <text evidence="3">Amino-acid degradation; L-arginine degradation via AST pathway; L-glutamate and succinate from L-arginine: step 2/5.</text>
</comment>
<accession>A0A0W0RR97</accession>
<feature type="binding site" evidence="3">
    <location>
        <position position="366"/>
    </location>
    <ligand>
        <name>substrate</name>
    </ligand>
</feature>
<dbReference type="Proteomes" id="UP000054695">
    <property type="component" value="Unassembled WGS sequence"/>
</dbReference>
<feature type="binding site" evidence="3">
    <location>
        <begin position="19"/>
        <end position="28"/>
    </location>
    <ligand>
        <name>substrate</name>
    </ligand>
</feature>
<dbReference type="NCBIfam" id="NF009789">
    <property type="entry name" value="PRK13281.1"/>
    <property type="match status" value="1"/>
</dbReference>
<feature type="binding site" evidence="3">
    <location>
        <position position="110"/>
    </location>
    <ligand>
        <name>substrate</name>
    </ligand>
</feature>
<comment type="subunit">
    <text evidence="3">Homodimer.</text>
</comment>
<evidence type="ECO:0000256" key="4">
    <source>
        <dbReference type="NCBIfam" id="TIGR03241"/>
    </source>
</evidence>
<dbReference type="GO" id="GO:0019545">
    <property type="term" value="P:L-arginine catabolic process to succinate"/>
    <property type="evidence" value="ECO:0007669"/>
    <property type="project" value="UniProtKB-UniRule"/>
</dbReference>
<dbReference type="STRING" id="447.Lboz_2247"/>
<dbReference type="PANTHER" id="PTHR30420:SF2">
    <property type="entry name" value="N-SUCCINYLARGININE DIHYDROLASE"/>
    <property type="match status" value="1"/>
</dbReference>
<dbReference type="AlphaFoldDB" id="A0A0W0RR97"/>
<comment type="similarity">
    <text evidence="3">Belongs to the succinylarginine dihydrolase family.</text>
</comment>
<dbReference type="PATRIC" id="fig|447.4.peg.2381"/>
<dbReference type="Gene3D" id="3.75.10.20">
    <property type="entry name" value="Succinylarginine dihydrolase"/>
    <property type="match status" value="1"/>
</dbReference>
<feature type="binding site" evidence="3">
    <location>
        <position position="254"/>
    </location>
    <ligand>
        <name>substrate</name>
    </ligand>
</feature>
<keyword evidence="2 3" id="KW-0378">Hydrolase</keyword>
<comment type="function">
    <text evidence="3">Catalyzes the hydrolysis of N(2)-succinylarginine into N(2)-succinylornithine, ammonia and CO(2).</text>
</comment>
<evidence type="ECO:0000256" key="1">
    <source>
        <dbReference type="ARBA" id="ARBA00022503"/>
    </source>
</evidence>
<comment type="catalytic activity">
    <reaction evidence="3">
        <text>N(2)-succinyl-L-arginine + 2 H2O + 2 H(+) = N(2)-succinyl-L-ornithine + 2 NH4(+) + CO2</text>
        <dbReference type="Rhea" id="RHEA:19533"/>
        <dbReference type="ChEBI" id="CHEBI:15377"/>
        <dbReference type="ChEBI" id="CHEBI:15378"/>
        <dbReference type="ChEBI" id="CHEBI:16526"/>
        <dbReference type="ChEBI" id="CHEBI:28938"/>
        <dbReference type="ChEBI" id="CHEBI:58241"/>
        <dbReference type="ChEBI" id="CHEBI:58514"/>
        <dbReference type="EC" id="3.5.3.23"/>
    </reaction>
</comment>
<dbReference type="GO" id="GO:0019544">
    <property type="term" value="P:L-arginine catabolic process to L-glutamate"/>
    <property type="evidence" value="ECO:0007669"/>
    <property type="project" value="UniProtKB-UniRule"/>
</dbReference>
<name>A0A0W0RR97_LEGBO</name>
<feature type="active site" evidence="3">
    <location>
        <position position="174"/>
    </location>
</feature>
<evidence type="ECO:0000313" key="6">
    <source>
        <dbReference type="Proteomes" id="UP000054695"/>
    </source>
</evidence>
<dbReference type="RefSeq" id="WP_058459851.1">
    <property type="nucleotide sequence ID" value="NZ_CAAAIY010000006.1"/>
</dbReference>
<evidence type="ECO:0000256" key="3">
    <source>
        <dbReference type="HAMAP-Rule" id="MF_01172"/>
    </source>
</evidence>
<comment type="caution">
    <text evidence="5">The sequence shown here is derived from an EMBL/GenBank/DDBJ whole genome shotgun (WGS) entry which is preliminary data.</text>
</comment>
<protein>
    <recommendedName>
        <fullName evidence="3 4">N-succinylarginine dihydrolase</fullName>
        <ecNumber evidence="3 4">3.5.3.23</ecNumber>
    </recommendedName>
</protein>
<keyword evidence="6" id="KW-1185">Reference proteome</keyword>
<dbReference type="EMBL" id="LNXU01000019">
    <property type="protein sequence ID" value="KTC73601.1"/>
    <property type="molecule type" value="Genomic_DNA"/>
</dbReference>
<keyword evidence="1 3" id="KW-0056">Arginine metabolism</keyword>
<gene>
    <name evidence="3 5" type="primary">astB</name>
    <name evidence="5" type="ORF">Lboz_2247</name>
</gene>
<organism evidence="5 6">
    <name type="scientific">Legionella bozemanae</name>
    <name type="common">Fluoribacter bozemanae</name>
    <dbReference type="NCBI Taxonomy" id="447"/>
    <lineage>
        <taxon>Bacteria</taxon>
        <taxon>Pseudomonadati</taxon>
        <taxon>Pseudomonadota</taxon>
        <taxon>Gammaproteobacteria</taxon>
        <taxon>Legionellales</taxon>
        <taxon>Legionellaceae</taxon>
        <taxon>Legionella</taxon>
    </lineage>
</organism>
<dbReference type="GO" id="GO:0009015">
    <property type="term" value="F:N-succinylarginine dihydrolase activity"/>
    <property type="evidence" value="ECO:0007669"/>
    <property type="project" value="UniProtKB-UniRule"/>
</dbReference>
<dbReference type="UniPathway" id="UPA00185">
    <property type="reaction ID" value="UER00280"/>
</dbReference>
<evidence type="ECO:0000256" key="2">
    <source>
        <dbReference type="ARBA" id="ARBA00022801"/>
    </source>
</evidence>
<evidence type="ECO:0000313" key="5">
    <source>
        <dbReference type="EMBL" id="KTC73601.1"/>
    </source>
</evidence>
<feature type="active site" evidence="3">
    <location>
        <position position="252"/>
    </location>
</feature>
<dbReference type="NCBIfam" id="TIGR03241">
    <property type="entry name" value="arg_catab_astB"/>
    <property type="match status" value="1"/>
</dbReference>
<dbReference type="EC" id="3.5.3.23" evidence="3 4"/>
<dbReference type="PANTHER" id="PTHR30420">
    <property type="entry name" value="N-SUCCINYLARGININE DIHYDROLASE"/>
    <property type="match status" value="1"/>
</dbReference>
<dbReference type="SUPFAM" id="SSF55909">
    <property type="entry name" value="Pentein"/>
    <property type="match status" value="1"/>
</dbReference>
<feature type="active site" description="Nucleophile" evidence="3">
    <location>
        <position position="372"/>
    </location>
</feature>
<feature type="binding site" evidence="3">
    <location>
        <begin position="137"/>
        <end position="138"/>
    </location>
    <ligand>
        <name>substrate</name>
    </ligand>
</feature>
<feature type="binding site" evidence="3">
    <location>
        <position position="216"/>
    </location>
    <ligand>
        <name>substrate</name>
    </ligand>
</feature>
<dbReference type="InterPro" id="IPR007079">
    <property type="entry name" value="SuccinylArg_d-Hdrlase_AstB"/>
</dbReference>
<dbReference type="Pfam" id="PF04996">
    <property type="entry name" value="AstB"/>
    <property type="match status" value="1"/>
</dbReference>
<dbReference type="InterPro" id="IPR037031">
    <property type="entry name" value="AstB_sf"/>
</dbReference>
<dbReference type="OrthoDB" id="248552at2"/>
<sequence>MNVYELNMDGLVGPTHNYAGLAPGNIASSYNALAASNPQAAALQGLDKMRLLHKMGLKQGLLPPHQRPNLKLLHQLGFCGTPKEQINKAFKTAPELLGACYSASSMWSANAATVSPSTDTHDHKVHFTAANLVSNLHRHHEADFSKKILEFIFANPAYFHHHPILPRSIITGDEGAANHSRLCQKHSQPGIHLFVYGKKAFGRGQTHLGPIKYPARQTREASEAIVRQHQLSENQVVFACQNPLAIDQGVFHNDVISVANESVFLVHEQAFYQQNSVLKELNEKASFSLNIIQISQKELSIVDAVETYLFNSQIISLTSQNSMMLIAPFECQNNPRVQMCIERILSDESNPINSVYFLDLKQSMCNGGGPACLRLRVPLNNEELQAMHQDVLIDDELLSILEKWVLKHYRTELVAADLADPQLIEESFSALDELTQILKLGSIYPFQLEMTR</sequence>
<reference evidence="5 6" key="1">
    <citation type="submission" date="2015-11" db="EMBL/GenBank/DDBJ databases">
        <title>Genomic analysis of 38 Legionella species identifies large and diverse effector repertoires.</title>
        <authorList>
            <person name="Burstein D."/>
            <person name="Amaro F."/>
            <person name="Zusman T."/>
            <person name="Lifshitz Z."/>
            <person name="Cohen O."/>
            <person name="Gilbert J.A."/>
            <person name="Pupko T."/>
            <person name="Shuman H.A."/>
            <person name="Segal G."/>
        </authorList>
    </citation>
    <scope>NUCLEOTIDE SEQUENCE [LARGE SCALE GENOMIC DNA]</scope>
    <source>
        <strain evidence="5 6">WIGA</strain>
    </source>
</reference>
<proteinExistence type="inferred from homology"/>